<dbReference type="EnsemblPlants" id="Pp3c7_16720V3.2">
    <property type="protein sequence ID" value="Pp3c7_16720V3.2"/>
    <property type="gene ID" value="Pp3c7_16720"/>
</dbReference>
<sequence>MPVQSYETRLLSTARMRGTSSRQVLMLVATALCSWSIFVKKRVTGYLVRRLLEECMELGRNPMELQSLLNHLHKSMDPNSLTEYDEEKVADDLEQLYMLLITPDVARFLDGMEHEHKLVICPSQITVEGVLNLPRAFMVAGVPCSVVSQWEVDDKSTTQLMSRFYQRMLKGVAVVAVATALRLSMQKMLDNRYRIHQWAPFMVWGLPTI</sequence>
<reference evidence="2 3" key="2">
    <citation type="journal article" date="2018" name="Plant J.">
        <title>The Physcomitrella patens chromosome-scale assembly reveals moss genome structure and evolution.</title>
        <authorList>
            <person name="Lang D."/>
            <person name="Ullrich K.K."/>
            <person name="Murat F."/>
            <person name="Fuchs J."/>
            <person name="Jenkins J."/>
            <person name="Haas F.B."/>
            <person name="Piednoel M."/>
            <person name="Gundlach H."/>
            <person name="Van Bel M."/>
            <person name="Meyberg R."/>
            <person name="Vives C."/>
            <person name="Morata J."/>
            <person name="Symeonidi A."/>
            <person name="Hiss M."/>
            <person name="Muchero W."/>
            <person name="Kamisugi Y."/>
            <person name="Saleh O."/>
            <person name="Blanc G."/>
            <person name="Decker E.L."/>
            <person name="van Gessel N."/>
            <person name="Grimwood J."/>
            <person name="Hayes R.D."/>
            <person name="Graham S.W."/>
            <person name="Gunter L.E."/>
            <person name="McDaniel S.F."/>
            <person name="Hoernstein S.N.W."/>
            <person name="Larsson A."/>
            <person name="Li F.W."/>
            <person name="Perroud P.F."/>
            <person name="Phillips J."/>
            <person name="Ranjan P."/>
            <person name="Rokshar D.S."/>
            <person name="Rothfels C.J."/>
            <person name="Schneider L."/>
            <person name="Shu S."/>
            <person name="Stevenson D.W."/>
            <person name="Thummler F."/>
            <person name="Tillich M."/>
            <person name="Villarreal Aguilar J.C."/>
            <person name="Widiez T."/>
            <person name="Wong G.K."/>
            <person name="Wymore A."/>
            <person name="Zhang Y."/>
            <person name="Zimmer A.D."/>
            <person name="Quatrano R.S."/>
            <person name="Mayer K.F.X."/>
            <person name="Goodstein D."/>
            <person name="Casacuberta J.M."/>
            <person name="Vandepoele K."/>
            <person name="Reski R."/>
            <person name="Cuming A.C."/>
            <person name="Tuskan G.A."/>
            <person name="Maumus F."/>
            <person name="Salse J."/>
            <person name="Schmutz J."/>
            <person name="Rensing S.A."/>
        </authorList>
    </citation>
    <scope>NUCLEOTIDE SEQUENCE [LARGE SCALE GENOMIC DNA]</scope>
    <source>
        <strain evidence="2 3">cv. Gransden 2004</strain>
    </source>
</reference>
<dbReference type="GeneID" id="112285069"/>
<dbReference type="InterPro" id="IPR024983">
    <property type="entry name" value="CHAT_dom"/>
</dbReference>
<name>A0A7I4E5Q8_PHYPA</name>
<dbReference type="Pfam" id="PF12770">
    <property type="entry name" value="CHAT"/>
    <property type="match status" value="1"/>
</dbReference>
<accession>A0A7I4E5Q8</accession>
<dbReference type="Gramene" id="Pp3c7_16720V3.1">
    <property type="protein sequence ID" value="Pp3c7_16720V3.1"/>
    <property type="gene ID" value="Pp3c7_16720"/>
</dbReference>
<dbReference type="RefSeq" id="XP_024381345.1">
    <property type="nucleotide sequence ID" value="XM_024525577.2"/>
</dbReference>
<dbReference type="OrthoDB" id="5981881at2759"/>
<evidence type="ECO:0000259" key="1">
    <source>
        <dbReference type="Pfam" id="PF12770"/>
    </source>
</evidence>
<evidence type="ECO:0000313" key="2">
    <source>
        <dbReference type="EnsemblPlants" id="Pp3c7_16720V3.1"/>
    </source>
</evidence>
<dbReference type="AlphaFoldDB" id="A0A7I4E5Q8"/>
<reference evidence="2 3" key="1">
    <citation type="journal article" date="2008" name="Science">
        <title>The Physcomitrella genome reveals evolutionary insights into the conquest of land by plants.</title>
        <authorList>
            <person name="Rensing S."/>
            <person name="Lang D."/>
            <person name="Zimmer A."/>
            <person name="Terry A."/>
            <person name="Salamov A."/>
            <person name="Shapiro H."/>
            <person name="Nishiyama T."/>
            <person name="Perroud P.-F."/>
            <person name="Lindquist E."/>
            <person name="Kamisugi Y."/>
            <person name="Tanahashi T."/>
            <person name="Sakakibara K."/>
            <person name="Fujita T."/>
            <person name="Oishi K."/>
            <person name="Shin-I T."/>
            <person name="Kuroki Y."/>
            <person name="Toyoda A."/>
            <person name="Suzuki Y."/>
            <person name="Hashimoto A."/>
            <person name="Yamaguchi K."/>
            <person name="Sugano A."/>
            <person name="Kohara Y."/>
            <person name="Fujiyama A."/>
            <person name="Anterola A."/>
            <person name="Aoki S."/>
            <person name="Ashton N."/>
            <person name="Barbazuk W.B."/>
            <person name="Barker E."/>
            <person name="Bennetzen J."/>
            <person name="Bezanilla M."/>
            <person name="Blankenship R."/>
            <person name="Cho S.H."/>
            <person name="Dutcher S."/>
            <person name="Estelle M."/>
            <person name="Fawcett J.A."/>
            <person name="Gundlach H."/>
            <person name="Hanada K."/>
            <person name="Heyl A."/>
            <person name="Hicks K.A."/>
            <person name="Hugh J."/>
            <person name="Lohr M."/>
            <person name="Mayer K."/>
            <person name="Melkozernov A."/>
            <person name="Murata T."/>
            <person name="Nelson D."/>
            <person name="Pils B."/>
            <person name="Prigge M."/>
            <person name="Reiss B."/>
            <person name="Renner T."/>
            <person name="Rombauts S."/>
            <person name="Rushton P."/>
            <person name="Sanderfoot A."/>
            <person name="Schween G."/>
            <person name="Shiu S.-H."/>
            <person name="Stueber K."/>
            <person name="Theodoulou F.L."/>
            <person name="Tu H."/>
            <person name="Van de Peer Y."/>
            <person name="Verrier P.J."/>
            <person name="Waters E."/>
            <person name="Wood A."/>
            <person name="Yang L."/>
            <person name="Cove D."/>
            <person name="Cuming A."/>
            <person name="Hasebe M."/>
            <person name="Lucas S."/>
            <person name="Mishler D.B."/>
            <person name="Reski R."/>
            <person name="Grigoriev I."/>
            <person name="Quatrano R.S."/>
            <person name="Boore J.L."/>
        </authorList>
    </citation>
    <scope>NUCLEOTIDE SEQUENCE [LARGE SCALE GENOMIC DNA]</scope>
    <source>
        <strain evidence="2 3">cv. Gransden 2004</strain>
    </source>
</reference>
<gene>
    <name evidence="2" type="primary">LOC112285069</name>
</gene>
<dbReference type="EMBL" id="ABEU02000007">
    <property type="status" value="NOT_ANNOTATED_CDS"/>
    <property type="molecule type" value="Genomic_DNA"/>
</dbReference>
<reference evidence="2" key="3">
    <citation type="submission" date="2020-12" db="UniProtKB">
        <authorList>
            <consortium name="EnsemblPlants"/>
        </authorList>
    </citation>
    <scope>IDENTIFICATION</scope>
</reference>
<dbReference type="Proteomes" id="UP000006727">
    <property type="component" value="Chromosome 7"/>
</dbReference>
<feature type="domain" description="CHAT" evidence="1">
    <location>
        <begin position="126"/>
        <end position="205"/>
    </location>
</feature>
<dbReference type="Gramene" id="Pp3c7_16720V3.2">
    <property type="protein sequence ID" value="Pp3c7_16720V3.2"/>
    <property type="gene ID" value="Pp3c7_16720"/>
</dbReference>
<dbReference type="EnsemblPlants" id="Pp3c7_16720V3.1">
    <property type="protein sequence ID" value="Pp3c7_16720V3.1"/>
    <property type="gene ID" value="Pp3c7_16720"/>
</dbReference>
<dbReference type="KEGG" id="ppp:112285069"/>
<organism evidence="2 3">
    <name type="scientific">Physcomitrium patens</name>
    <name type="common">Spreading-leaved earth moss</name>
    <name type="synonym">Physcomitrella patens</name>
    <dbReference type="NCBI Taxonomy" id="3218"/>
    <lineage>
        <taxon>Eukaryota</taxon>
        <taxon>Viridiplantae</taxon>
        <taxon>Streptophyta</taxon>
        <taxon>Embryophyta</taxon>
        <taxon>Bryophyta</taxon>
        <taxon>Bryophytina</taxon>
        <taxon>Bryopsida</taxon>
        <taxon>Funariidae</taxon>
        <taxon>Funariales</taxon>
        <taxon>Funariaceae</taxon>
        <taxon>Physcomitrium</taxon>
    </lineage>
</organism>
<protein>
    <recommendedName>
        <fullName evidence="1">CHAT domain-containing protein</fullName>
    </recommendedName>
</protein>
<evidence type="ECO:0000313" key="3">
    <source>
        <dbReference type="Proteomes" id="UP000006727"/>
    </source>
</evidence>
<proteinExistence type="predicted"/>
<keyword evidence="3" id="KW-1185">Reference proteome</keyword>